<proteinExistence type="predicted"/>
<protein>
    <submittedName>
        <fullName evidence="1">Uncharacterized protein</fullName>
    </submittedName>
</protein>
<name>A0A5E4LY31_9HEMI</name>
<dbReference type="EMBL" id="CABPRJ010000002">
    <property type="protein sequence ID" value="VVC24444.1"/>
    <property type="molecule type" value="Genomic_DNA"/>
</dbReference>
<sequence length="173" mass="19708">MLHPKDLTIDLQSSTKTNLDLNEVDGVSANYEIKCTLPSVGSPEDIRHCGPQWCSLVRGIVERHRSGTRKVAKAAQPHLLGEKYGMKTRDSPDDERRQRHYNHRQVNENLFSEPSSSSIQLDNVEASEADCQDSLWRRLSGHQCNGQKKKKFKGLYCADGKIRCDICRKTWLN</sequence>
<reference evidence="1 2" key="1">
    <citation type="submission" date="2019-08" db="EMBL/GenBank/DDBJ databases">
        <authorList>
            <person name="Alioto T."/>
            <person name="Alioto T."/>
            <person name="Gomez Garrido J."/>
        </authorList>
    </citation>
    <scope>NUCLEOTIDE SEQUENCE [LARGE SCALE GENOMIC DNA]</scope>
</reference>
<organism evidence="1 2">
    <name type="scientific">Cinara cedri</name>
    <dbReference type="NCBI Taxonomy" id="506608"/>
    <lineage>
        <taxon>Eukaryota</taxon>
        <taxon>Metazoa</taxon>
        <taxon>Ecdysozoa</taxon>
        <taxon>Arthropoda</taxon>
        <taxon>Hexapoda</taxon>
        <taxon>Insecta</taxon>
        <taxon>Pterygota</taxon>
        <taxon>Neoptera</taxon>
        <taxon>Paraneoptera</taxon>
        <taxon>Hemiptera</taxon>
        <taxon>Sternorrhyncha</taxon>
        <taxon>Aphidomorpha</taxon>
        <taxon>Aphidoidea</taxon>
        <taxon>Aphididae</taxon>
        <taxon>Lachninae</taxon>
        <taxon>Cinara</taxon>
    </lineage>
</organism>
<dbReference type="Proteomes" id="UP000325440">
    <property type="component" value="Unassembled WGS sequence"/>
</dbReference>
<evidence type="ECO:0000313" key="2">
    <source>
        <dbReference type="Proteomes" id="UP000325440"/>
    </source>
</evidence>
<accession>A0A5E4LY31</accession>
<gene>
    <name evidence="1" type="ORF">CINCED_3A008512</name>
</gene>
<keyword evidence="2" id="KW-1185">Reference proteome</keyword>
<evidence type="ECO:0000313" key="1">
    <source>
        <dbReference type="EMBL" id="VVC24444.1"/>
    </source>
</evidence>
<dbReference type="AlphaFoldDB" id="A0A5E4LY31"/>